<evidence type="ECO:0000313" key="2">
    <source>
        <dbReference type="Proteomes" id="UP001622557"/>
    </source>
</evidence>
<keyword evidence="2" id="KW-1185">Reference proteome</keyword>
<organism evidence="1 2">
    <name type="scientific">Streptomyces achromogenes</name>
    <dbReference type="NCBI Taxonomy" id="67255"/>
    <lineage>
        <taxon>Bacteria</taxon>
        <taxon>Bacillati</taxon>
        <taxon>Actinomycetota</taxon>
        <taxon>Actinomycetes</taxon>
        <taxon>Kitasatosporales</taxon>
        <taxon>Streptomycetaceae</taxon>
        <taxon>Streptomyces</taxon>
    </lineage>
</organism>
<sequence length="168" mass="16762">MMRSVVRGCAAGAVGTTVLNAVTFADMALRGRPSSQAPAQTVDKIAGGVGCPVPGAGEARENRLSGLGGLSGIAVGVGTGVVVSLARHAGLRPPWWLGGLATGALAMTATDLPMARLGVSDPAGWSVTDWVSDAVPHLMYGLATYGALLVAARDQPDAGQVKSRTTGG</sequence>
<proteinExistence type="predicted"/>
<protein>
    <recommendedName>
        <fullName evidence="3">DUF1440 domain-containing protein</fullName>
    </recommendedName>
</protein>
<dbReference type="Proteomes" id="UP001622557">
    <property type="component" value="Chromosome"/>
</dbReference>
<gene>
    <name evidence="1" type="ORF">OG350_06265</name>
</gene>
<name>A0ABZ1KH32_STRAH</name>
<accession>A0ABZ1KH32</accession>
<evidence type="ECO:0000313" key="1">
    <source>
        <dbReference type="EMBL" id="WTQ79935.1"/>
    </source>
</evidence>
<reference evidence="1 2" key="1">
    <citation type="submission" date="2022-10" db="EMBL/GenBank/DDBJ databases">
        <title>The complete genomes of actinobacterial strains from the NBC collection.</title>
        <authorList>
            <person name="Joergensen T.S."/>
            <person name="Alvarez Arevalo M."/>
            <person name="Sterndorff E.B."/>
            <person name="Faurdal D."/>
            <person name="Vuksanovic O."/>
            <person name="Mourched A.-S."/>
            <person name="Charusanti P."/>
            <person name="Shaw S."/>
            <person name="Blin K."/>
            <person name="Weber T."/>
        </authorList>
    </citation>
    <scope>NUCLEOTIDE SEQUENCE [LARGE SCALE GENOMIC DNA]</scope>
    <source>
        <strain evidence="1 2">NBC_00156</strain>
    </source>
</reference>
<evidence type="ECO:0008006" key="3">
    <source>
        <dbReference type="Google" id="ProtNLM"/>
    </source>
</evidence>
<dbReference type="RefSeq" id="WP_405445915.1">
    <property type="nucleotide sequence ID" value="NZ_CP108164.1"/>
</dbReference>
<dbReference type="EMBL" id="CP108164">
    <property type="protein sequence ID" value="WTQ79935.1"/>
    <property type="molecule type" value="Genomic_DNA"/>
</dbReference>
<dbReference type="GeneID" id="97280010"/>